<feature type="compositionally biased region" description="Acidic residues" evidence="1">
    <location>
        <begin position="95"/>
        <end position="110"/>
    </location>
</feature>
<protein>
    <submittedName>
        <fullName evidence="2">Uncharacterized protein</fullName>
    </submittedName>
</protein>
<dbReference type="Gramene" id="HORVU.MOREX.r3.1HG0081010.1">
    <property type="protein sequence ID" value="HORVU.MOREX.r3.1HG0081010.1"/>
    <property type="gene ID" value="HORVU.MOREX.r3.1HG0081010"/>
</dbReference>
<dbReference type="Proteomes" id="UP000011116">
    <property type="component" value="Chromosome 1H"/>
</dbReference>
<name>A0A8I6X905_HORVV</name>
<proteinExistence type="predicted"/>
<feature type="compositionally biased region" description="Basic and acidic residues" evidence="1">
    <location>
        <begin position="74"/>
        <end position="84"/>
    </location>
</feature>
<dbReference type="AlphaFoldDB" id="A0A8I6X905"/>
<keyword evidence="3" id="KW-1185">Reference proteome</keyword>
<evidence type="ECO:0000313" key="2">
    <source>
        <dbReference type="EnsemblPlants" id="HORVU.MOREX.r3.1HG0081010.1"/>
    </source>
</evidence>
<feature type="compositionally biased region" description="Pro residues" evidence="1">
    <location>
        <begin position="129"/>
        <end position="157"/>
    </location>
</feature>
<feature type="region of interest" description="Disordered" evidence="1">
    <location>
        <begin position="1"/>
        <end position="20"/>
    </location>
</feature>
<reference evidence="2" key="3">
    <citation type="submission" date="2022-01" db="UniProtKB">
        <authorList>
            <consortium name="EnsemblPlants"/>
        </authorList>
    </citation>
    <scope>IDENTIFICATION</scope>
    <source>
        <strain evidence="2">subsp. vulgare</strain>
    </source>
</reference>
<sequence>MWHYAGPSDSTRSHPECVSGETVRAWVCGITRASDNPEGARRVKPFRTDNPPPNEEWTNWYSAVSNGNLAQEEEGSHEGSHEGSADSAEYVSDSGETEEEMKEEEGEDGEQISPPSPPEHRTKRRHDPAAPPAPPAALSAPPAPPVAPSAPPAPPVAPSSRSVKRTRDATAKPVNQPSKVAKPSGPKPRKALPRMRIAVPVASA</sequence>
<reference evidence="2" key="2">
    <citation type="submission" date="2020-10" db="EMBL/GenBank/DDBJ databases">
        <authorList>
            <person name="Scholz U."/>
            <person name="Mascher M."/>
            <person name="Fiebig A."/>
        </authorList>
    </citation>
    <scope>NUCLEOTIDE SEQUENCE [LARGE SCALE GENOMIC DNA]</scope>
    <source>
        <strain evidence="2">cv. Morex</strain>
    </source>
</reference>
<feature type="region of interest" description="Disordered" evidence="1">
    <location>
        <begin position="32"/>
        <end position="204"/>
    </location>
</feature>
<evidence type="ECO:0000313" key="3">
    <source>
        <dbReference type="Proteomes" id="UP000011116"/>
    </source>
</evidence>
<reference evidence="3" key="1">
    <citation type="journal article" date="2012" name="Nature">
        <title>A physical, genetic and functional sequence assembly of the barley genome.</title>
        <authorList>
            <consortium name="The International Barley Genome Sequencing Consortium"/>
            <person name="Mayer K.F."/>
            <person name="Waugh R."/>
            <person name="Brown J.W."/>
            <person name="Schulman A."/>
            <person name="Langridge P."/>
            <person name="Platzer M."/>
            <person name="Fincher G.B."/>
            <person name="Muehlbauer G.J."/>
            <person name="Sato K."/>
            <person name="Close T.J."/>
            <person name="Wise R.P."/>
            <person name="Stein N."/>
        </authorList>
    </citation>
    <scope>NUCLEOTIDE SEQUENCE [LARGE SCALE GENOMIC DNA]</scope>
    <source>
        <strain evidence="3">cv. Morex</strain>
    </source>
</reference>
<feature type="compositionally biased region" description="Polar residues" evidence="1">
    <location>
        <begin position="56"/>
        <end position="69"/>
    </location>
</feature>
<organism evidence="2 3">
    <name type="scientific">Hordeum vulgare subsp. vulgare</name>
    <name type="common">Domesticated barley</name>
    <dbReference type="NCBI Taxonomy" id="112509"/>
    <lineage>
        <taxon>Eukaryota</taxon>
        <taxon>Viridiplantae</taxon>
        <taxon>Streptophyta</taxon>
        <taxon>Embryophyta</taxon>
        <taxon>Tracheophyta</taxon>
        <taxon>Spermatophyta</taxon>
        <taxon>Magnoliopsida</taxon>
        <taxon>Liliopsida</taxon>
        <taxon>Poales</taxon>
        <taxon>Poaceae</taxon>
        <taxon>BOP clade</taxon>
        <taxon>Pooideae</taxon>
        <taxon>Triticodae</taxon>
        <taxon>Triticeae</taxon>
        <taxon>Hordeinae</taxon>
        <taxon>Hordeum</taxon>
    </lineage>
</organism>
<dbReference type="EnsemblPlants" id="HORVU.MOREX.r3.1HG0081010.1">
    <property type="protein sequence ID" value="HORVU.MOREX.r3.1HG0081010.1"/>
    <property type="gene ID" value="HORVU.MOREX.r3.1HG0081010"/>
</dbReference>
<accession>A0A8I6X905</accession>
<evidence type="ECO:0000256" key="1">
    <source>
        <dbReference type="SAM" id="MobiDB-lite"/>
    </source>
</evidence>